<evidence type="ECO:0000313" key="1">
    <source>
        <dbReference type="EMBL" id="PKB95917.1"/>
    </source>
</evidence>
<accession>A0A2N0NMW2</accession>
<organism evidence="1 2">
    <name type="scientific">Rhizophagus irregularis</name>
    <dbReference type="NCBI Taxonomy" id="588596"/>
    <lineage>
        <taxon>Eukaryota</taxon>
        <taxon>Fungi</taxon>
        <taxon>Fungi incertae sedis</taxon>
        <taxon>Mucoromycota</taxon>
        <taxon>Glomeromycotina</taxon>
        <taxon>Glomeromycetes</taxon>
        <taxon>Glomerales</taxon>
        <taxon>Glomeraceae</taxon>
        <taxon>Rhizophagus</taxon>
    </lineage>
</organism>
<dbReference type="VEuPathDB" id="FungiDB:RhiirFUN_021744"/>
<proteinExistence type="predicted"/>
<protein>
    <submittedName>
        <fullName evidence="1">Uncharacterized protein</fullName>
    </submittedName>
</protein>
<dbReference type="Proteomes" id="UP000232722">
    <property type="component" value="Unassembled WGS sequence"/>
</dbReference>
<reference evidence="1 2" key="1">
    <citation type="submission" date="2016-04" db="EMBL/GenBank/DDBJ databases">
        <title>Genome analyses suggest a sexual origin of heterokaryosis in a supposedly ancient asexual fungus.</title>
        <authorList>
            <person name="Ropars J."/>
            <person name="Sedzielewska K."/>
            <person name="Noel J."/>
            <person name="Charron P."/>
            <person name="Farinelli L."/>
            <person name="Marton T."/>
            <person name="Kruger M."/>
            <person name="Pelin A."/>
            <person name="Brachmann A."/>
            <person name="Corradi N."/>
        </authorList>
    </citation>
    <scope>NUCLEOTIDE SEQUENCE [LARGE SCALE GENOMIC DNA]</scope>
    <source>
        <strain evidence="1 2">A5</strain>
    </source>
</reference>
<comment type="caution">
    <text evidence="1">The sequence shown here is derived from an EMBL/GenBank/DDBJ whole genome shotgun (WGS) entry which is preliminary data.</text>
</comment>
<reference evidence="1 2" key="2">
    <citation type="submission" date="2017-09" db="EMBL/GenBank/DDBJ databases">
        <title>Extensive intraspecific genome diversity in a model arbuscular mycorrhizal fungus.</title>
        <authorList>
            <person name="Chen E.C."/>
            <person name="Morin E."/>
            <person name="Beaudet D."/>
            <person name="Noel J."/>
            <person name="Ndikumana S."/>
            <person name="Charron P."/>
            <person name="St-Onge C."/>
            <person name="Giorgi J."/>
            <person name="Grigoriev I.V."/>
            <person name="Roux C."/>
            <person name="Martin F.M."/>
            <person name="Corradi N."/>
        </authorList>
    </citation>
    <scope>NUCLEOTIDE SEQUENCE [LARGE SCALE GENOMIC DNA]</scope>
    <source>
        <strain evidence="1 2">A5</strain>
    </source>
</reference>
<dbReference type="EMBL" id="LLXJ01004327">
    <property type="protein sequence ID" value="PKB95917.1"/>
    <property type="molecule type" value="Genomic_DNA"/>
</dbReference>
<sequence>MKVDIVGVCMSDGRQVVFLEMSSAPTDFLNTHTMGDFKKELIRIKNRFTLKTIFLRGKKDYVDEEEMSVVFPLSWELLSIS</sequence>
<evidence type="ECO:0000313" key="2">
    <source>
        <dbReference type="Proteomes" id="UP000232722"/>
    </source>
</evidence>
<name>A0A2N0NMW2_9GLOM</name>
<gene>
    <name evidence="1" type="ORF">RhiirA5_435780</name>
</gene>
<dbReference type="AlphaFoldDB" id="A0A2N0NMW2"/>